<feature type="domain" description="SnoaL-like" evidence="1">
    <location>
        <begin position="7"/>
        <end position="133"/>
    </location>
</feature>
<proteinExistence type="predicted"/>
<dbReference type="OrthoDB" id="7191104at2"/>
<accession>A0A4U1L1G6</accession>
<dbReference type="Proteomes" id="UP000309138">
    <property type="component" value="Unassembled WGS sequence"/>
</dbReference>
<evidence type="ECO:0000313" key="3">
    <source>
        <dbReference type="Proteomes" id="UP000309138"/>
    </source>
</evidence>
<organism evidence="2 3">
    <name type="scientific">Sphingomonas baiyangensis</name>
    <dbReference type="NCBI Taxonomy" id="2572576"/>
    <lineage>
        <taxon>Bacteria</taxon>
        <taxon>Pseudomonadati</taxon>
        <taxon>Pseudomonadota</taxon>
        <taxon>Alphaproteobacteria</taxon>
        <taxon>Sphingomonadales</taxon>
        <taxon>Sphingomonadaceae</taxon>
        <taxon>Sphingomonas</taxon>
    </lineage>
</organism>
<dbReference type="InterPro" id="IPR032710">
    <property type="entry name" value="NTF2-like_dom_sf"/>
</dbReference>
<protein>
    <submittedName>
        <fullName evidence="2">Nuclear transport factor 2 family protein</fullName>
    </submittedName>
</protein>
<reference evidence="2 3" key="1">
    <citation type="submission" date="2019-04" db="EMBL/GenBank/DDBJ databases">
        <authorList>
            <person name="Yang Y."/>
            <person name="Wei D."/>
        </authorList>
    </citation>
    <scope>NUCLEOTIDE SEQUENCE [LARGE SCALE GENOMIC DNA]</scope>
    <source>
        <strain evidence="2 3">L-1-4w-11</strain>
    </source>
</reference>
<dbReference type="EMBL" id="SWKR01000002">
    <property type="protein sequence ID" value="TKD50649.1"/>
    <property type="molecule type" value="Genomic_DNA"/>
</dbReference>
<dbReference type="InterPro" id="IPR037401">
    <property type="entry name" value="SnoaL-like"/>
</dbReference>
<comment type="caution">
    <text evidence="2">The sequence shown here is derived from an EMBL/GenBank/DDBJ whole genome shotgun (WGS) entry which is preliminary data.</text>
</comment>
<sequence>MAWQLSALDRLEIQEAYSRYAWGIDLADEEMVRSAFVEDGWFDHLWQGRVQGHEAILENLRSLWNDRQHWWYGRQHLMNTIIMEPREEEGEVDSRCFFQIIQYNVDYNNNFVFGIGTRRDHLTKKEGVWRFQSLWVNAWTAADQVPWKGQMVMKPKPRNNPPPVAEVLK</sequence>
<dbReference type="Pfam" id="PF13577">
    <property type="entry name" value="SnoaL_4"/>
    <property type="match status" value="1"/>
</dbReference>
<evidence type="ECO:0000313" key="2">
    <source>
        <dbReference type="EMBL" id="TKD50649.1"/>
    </source>
</evidence>
<dbReference type="RefSeq" id="WP_136942593.1">
    <property type="nucleotide sequence ID" value="NZ_SWKR01000002.1"/>
</dbReference>
<dbReference type="CDD" id="cd00531">
    <property type="entry name" value="NTF2_like"/>
    <property type="match status" value="1"/>
</dbReference>
<dbReference type="SUPFAM" id="SSF54427">
    <property type="entry name" value="NTF2-like"/>
    <property type="match status" value="1"/>
</dbReference>
<dbReference type="AlphaFoldDB" id="A0A4U1L1G6"/>
<keyword evidence="3" id="KW-1185">Reference proteome</keyword>
<dbReference type="Gene3D" id="3.10.450.50">
    <property type="match status" value="1"/>
</dbReference>
<evidence type="ECO:0000259" key="1">
    <source>
        <dbReference type="Pfam" id="PF13577"/>
    </source>
</evidence>
<name>A0A4U1L1G6_9SPHN</name>
<gene>
    <name evidence="2" type="ORF">FBR43_07610</name>
</gene>